<dbReference type="EMBL" id="JAMZEC010000001">
    <property type="protein sequence ID" value="MCP2347812.1"/>
    <property type="molecule type" value="Genomic_DNA"/>
</dbReference>
<dbReference type="Proteomes" id="UP001320766">
    <property type="component" value="Unassembled WGS sequence"/>
</dbReference>
<protein>
    <submittedName>
        <fullName evidence="3">Rrf2 family protein</fullName>
    </submittedName>
</protein>
<evidence type="ECO:0000313" key="3">
    <source>
        <dbReference type="EMBL" id="MCP2347812.1"/>
    </source>
</evidence>
<dbReference type="PROSITE" id="PS51197">
    <property type="entry name" value="HTH_RRF2_2"/>
    <property type="match status" value="1"/>
</dbReference>
<dbReference type="Pfam" id="PF02082">
    <property type="entry name" value="Rrf2"/>
    <property type="match status" value="1"/>
</dbReference>
<dbReference type="InterPro" id="IPR036388">
    <property type="entry name" value="WH-like_DNA-bd_sf"/>
</dbReference>
<dbReference type="PANTHER" id="PTHR33221:SF5">
    <property type="entry name" value="HTH-TYPE TRANSCRIPTIONAL REGULATOR ISCR"/>
    <property type="match status" value="1"/>
</dbReference>
<organism evidence="3 4">
    <name type="scientific">Nonomuraea roseoviolacea subsp. carminata</name>
    <dbReference type="NCBI Taxonomy" id="160689"/>
    <lineage>
        <taxon>Bacteria</taxon>
        <taxon>Bacillati</taxon>
        <taxon>Actinomycetota</taxon>
        <taxon>Actinomycetes</taxon>
        <taxon>Streptosporangiales</taxon>
        <taxon>Streptosporangiaceae</taxon>
        <taxon>Nonomuraea</taxon>
    </lineage>
</organism>
<dbReference type="NCBIfam" id="TIGR00738">
    <property type="entry name" value="rrf2_super"/>
    <property type="match status" value="1"/>
</dbReference>
<feature type="compositionally biased region" description="Low complexity" evidence="2">
    <location>
        <begin position="145"/>
        <end position="198"/>
    </location>
</feature>
<dbReference type="PANTHER" id="PTHR33221">
    <property type="entry name" value="WINGED HELIX-TURN-HELIX TRANSCRIPTIONAL REGULATOR, RRF2 FAMILY"/>
    <property type="match status" value="1"/>
</dbReference>
<evidence type="ECO:0000256" key="2">
    <source>
        <dbReference type="SAM" id="MobiDB-lite"/>
    </source>
</evidence>
<dbReference type="InterPro" id="IPR036390">
    <property type="entry name" value="WH_DNA-bd_sf"/>
</dbReference>
<comment type="caution">
    <text evidence="3">The sequence shown here is derived from an EMBL/GenBank/DDBJ whole genome shotgun (WGS) entry which is preliminary data.</text>
</comment>
<proteinExistence type="predicted"/>
<reference evidence="3 4" key="1">
    <citation type="submission" date="2022-06" db="EMBL/GenBank/DDBJ databases">
        <title>Sequencing the genomes of 1000 actinobacteria strains.</title>
        <authorList>
            <person name="Klenk H.-P."/>
        </authorList>
    </citation>
    <scope>NUCLEOTIDE SEQUENCE [LARGE SCALE GENOMIC DNA]</scope>
    <source>
        <strain evidence="3 4">DSM 44170</strain>
    </source>
</reference>
<dbReference type="InterPro" id="IPR000944">
    <property type="entry name" value="Tscrpt_reg_Rrf2"/>
</dbReference>
<dbReference type="PROSITE" id="PS01332">
    <property type="entry name" value="HTH_RRF2_1"/>
    <property type="match status" value="1"/>
</dbReference>
<dbReference type="Gene3D" id="1.10.10.10">
    <property type="entry name" value="Winged helix-like DNA-binding domain superfamily/Winged helix DNA-binding domain"/>
    <property type="match status" value="1"/>
</dbReference>
<gene>
    <name evidence="3" type="ORF">HD595_003934</name>
</gene>
<dbReference type="InterPro" id="IPR030489">
    <property type="entry name" value="TR_Rrf2-type_CS"/>
</dbReference>
<evidence type="ECO:0000256" key="1">
    <source>
        <dbReference type="ARBA" id="ARBA00023125"/>
    </source>
</evidence>
<accession>A0ABT1K2H4</accession>
<keyword evidence="1" id="KW-0238">DNA-binding</keyword>
<name>A0ABT1K2H4_9ACTN</name>
<feature type="region of interest" description="Disordered" evidence="2">
    <location>
        <begin position="126"/>
        <end position="221"/>
    </location>
</feature>
<keyword evidence="4" id="KW-1185">Reference proteome</keyword>
<evidence type="ECO:0000313" key="4">
    <source>
        <dbReference type="Proteomes" id="UP001320766"/>
    </source>
</evidence>
<dbReference type="SUPFAM" id="SSF46785">
    <property type="entry name" value="Winged helix' DNA-binding domain"/>
    <property type="match status" value="1"/>
</dbReference>
<sequence length="221" mass="23070">MRISARTQYALRAAAELAAAPPGPVPAERIAAAQGIPRKFLDNILLQLRRAGLLHSQRGPDGGYWLAYPKEQISLADIITVVEGVPEGGDHGGYPGVARPLADVWSALRDHEETLLSEITLAHVAEGTLPPPHDHPRPTPPVGSSPPDGSSPEDGSSPPDASSPEDGSSPPDRSPSPLDRSSPLVRSSPLDRSSPSEESSPRDRPTSPSDGAGARLAARPG</sequence>